<gene>
    <name evidence="2" type="ORF">GCM10007425_21880</name>
</gene>
<dbReference type="EMBL" id="BMJT01000007">
    <property type="protein sequence ID" value="GGG26916.1"/>
    <property type="molecule type" value="Genomic_DNA"/>
</dbReference>
<evidence type="ECO:0000259" key="1">
    <source>
        <dbReference type="Pfam" id="PF00462"/>
    </source>
</evidence>
<reference evidence="2" key="2">
    <citation type="submission" date="2020-09" db="EMBL/GenBank/DDBJ databases">
        <authorList>
            <person name="Sun Q."/>
            <person name="Zhou Y."/>
        </authorList>
    </citation>
    <scope>NUCLEOTIDE SEQUENCE</scope>
    <source>
        <strain evidence="2">CGMCC 1.15760</strain>
    </source>
</reference>
<dbReference type="InterPro" id="IPR002109">
    <property type="entry name" value="Glutaredoxin"/>
</dbReference>
<feature type="domain" description="Glutaredoxin" evidence="1">
    <location>
        <begin position="7"/>
        <end position="62"/>
    </location>
</feature>
<dbReference type="CDD" id="cd02976">
    <property type="entry name" value="NrdH"/>
    <property type="match status" value="1"/>
</dbReference>
<dbReference type="RefSeq" id="WP_188615096.1">
    <property type="nucleotide sequence ID" value="NZ_BMJT01000007.1"/>
</dbReference>
<dbReference type="SUPFAM" id="SSF52833">
    <property type="entry name" value="Thioredoxin-like"/>
    <property type="match status" value="1"/>
</dbReference>
<reference evidence="2" key="1">
    <citation type="journal article" date="2014" name="Int. J. Syst. Evol. Microbiol.">
        <title>Complete genome sequence of Corynebacterium casei LMG S-19264T (=DSM 44701T), isolated from a smear-ripened cheese.</title>
        <authorList>
            <consortium name="US DOE Joint Genome Institute (JGI-PGF)"/>
            <person name="Walter F."/>
            <person name="Albersmeier A."/>
            <person name="Kalinowski J."/>
            <person name="Ruckert C."/>
        </authorList>
    </citation>
    <scope>NUCLEOTIDE SEQUENCE</scope>
    <source>
        <strain evidence="2">CGMCC 1.15760</strain>
    </source>
</reference>
<name>A0A917LIH4_9BACI</name>
<protein>
    <submittedName>
        <fullName evidence="2">NrdH-redoxin</fullName>
    </submittedName>
</protein>
<organism evidence="2 3">
    <name type="scientific">Lysinibacillus alkalisoli</name>
    <dbReference type="NCBI Taxonomy" id="1911548"/>
    <lineage>
        <taxon>Bacteria</taxon>
        <taxon>Bacillati</taxon>
        <taxon>Bacillota</taxon>
        <taxon>Bacilli</taxon>
        <taxon>Bacillales</taxon>
        <taxon>Bacillaceae</taxon>
        <taxon>Lysinibacillus</taxon>
    </lineage>
</organism>
<evidence type="ECO:0000313" key="2">
    <source>
        <dbReference type="EMBL" id="GGG26916.1"/>
    </source>
</evidence>
<dbReference type="InterPro" id="IPR036249">
    <property type="entry name" value="Thioredoxin-like_sf"/>
</dbReference>
<comment type="caution">
    <text evidence="2">The sequence shown here is derived from an EMBL/GenBank/DDBJ whole genome shotgun (WGS) entry which is preliminary data.</text>
</comment>
<evidence type="ECO:0000313" key="3">
    <source>
        <dbReference type="Proteomes" id="UP000616608"/>
    </source>
</evidence>
<dbReference type="Proteomes" id="UP000616608">
    <property type="component" value="Unassembled WGS sequence"/>
</dbReference>
<proteinExistence type="predicted"/>
<keyword evidence="3" id="KW-1185">Reference proteome</keyword>
<accession>A0A917LIH4</accession>
<dbReference type="Gene3D" id="3.40.30.10">
    <property type="entry name" value="Glutaredoxin"/>
    <property type="match status" value="1"/>
</dbReference>
<dbReference type="Pfam" id="PF00462">
    <property type="entry name" value="Glutaredoxin"/>
    <property type="match status" value="1"/>
</dbReference>
<dbReference type="AlphaFoldDB" id="A0A917LIH4"/>
<sequence>MSQQKNIIVWAKDGCSYCQEVQEVLRNKKLNFQIVNVTNHDGYRDILQQKYGVRYVPIVEIGTAKAYRAVTALGTVHLLQVLHEEGL</sequence>
<dbReference type="PROSITE" id="PS51354">
    <property type="entry name" value="GLUTAREDOXIN_2"/>
    <property type="match status" value="1"/>
</dbReference>